<sequence length="170" mass="18692">MSNPHPRYLGDKGEISAVFRPADTAPDLTSGATATHCLASHATTGGEFGLYRVDMGPKAPGARTHFHRAISESFYVLSGEVRLYDGSDWLTGRQGDFLYVPAGGLHAFKNDTDEPLSMLTLFAPGAPREEYFERVAEFARRGPQELKAFQVKHDSYFLDTPEEPGPETAR</sequence>
<protein>
    <submittedName>
        <fullName evidence="2">Cupin</fullName>
    </submittedName>
</protein>
<comment type="caution">
    <text evidence="2">The sequence shown here is derived from an EMBL/GenBank/DDBJ whole genome shotgun (WGS) entry which is preliminary data.</text>
</comment>
<keyword evidence="3" id="KW-1185">Reference proteome</keyword>
<dbReference type="Proteomes" id="UP000053127">
    <property type="component" value="Unassembled WGS sequence"/>
</dbReference>
<dbReference type="AlphaFoldDB" id="A0A101PDP4"/>
<dbReference type="PANTHER" id="PTHR36440:SF1">
    <property type="entry name" value="PUTATIVE (AFU_ORTHOLOGUE AFUA_8G07350)-RELATED"/>
    <property type="match status" value="1"/>
</dbReference>
<dbReference type="InterPro" id="IPR053146">
    <property type="entry name" value="QDO-like"/>
</dbReference>
<dbReference type="InterPro" id="IPR013096">
    <property type="entry name" value="Cupin_2"/>
</dbReference>
<dbReference type="Gene3D" id="2.60.120.10">
    <property type="entry name" value="Jelly Rolls"/>
    <property type="match status" value="1"/>
</dbReference>
<evidence type="ECO:0000259" key="1">
    <source>
        <dbReference type="Pfam" id="PF07883"/>
    </source>
</evidence>
<reference evidence="2 3" key="1">
    <citation type="submission" date="2015-10" db="EMBL/GenBank/DDBJ databases">
        <title>Draft genome sequence of Streptomyces yokosukanensis DSM 40224, type strain for the species Streptomyces yokosukanensis.</title>
        <authorList>
            <person name="Ruckert C."/>
            <person name="Winkler A."/>
            <person name="Kalinowski J."/>
            <person name="Kampfer P."/>
            <person name="Glaeser S."/>
        </authorList>
    </citation>
    <scope>NUCLEOTIDE SEQUENCE [LARGE SCALE GENOMIC DNA]</scope>
    <source>
        <strain evidence="2 3">DSM 40224</strain>
    </source>
</reference>
<dbReference type="RefSeq" id="WP_067117114.1">
    <property type="nucleotide sequence ID" value="NZ_JBFACD010000014.1"/>
</dbReference>
<organism evidence="2 3">
    <name type="scientific">Streptomyces yokosukanensis</name>
    <dbReference type="NCBI Taxonomy" id="67386"/>
    <lineage>
        <taxon>Bacteria</taxon>
        <taxon>Bacillati</taxon>
        <taxon>Actinomycetota</taxon>
        <taxon>Actinomycetes</taxon>
        <taxon>Kitasatosporales</taxon>
        <taxon>Streptomycetaceae</taxon>
        <taxon>Streptomyces</taxon>
    </lineage>
</organism>
<dbReference type="PANTHER" id="PTHR36440">
    <property type="entry name" value="PUTATIVE (AFU_ORTHOLOGUE AFUA_8G07350)-RELATED"/>
    <property type="match status" value="1"/>
</dbReference>
<dbReference type="EMBL" id="LMWN01000004">
    <property type="protein sequence ID" value="KUN09630.1"/>
    <property type="molecule type" value="Genomic_DNA"/>
</dbReference>
<evidence type="ECO:0000313" key="3">
    <source>
        <dbReference type="Proteomes" id="UP000053127"/>
    </source>
</evidence>
<dbReference type="Pfam" id="PF07883">
    <property type="entry name" value="Cupin_2"/>
    <property type="match status" value="1"/>
</dbReference>
<dbReference type="InterPro" id="IPR014710">
    <property type="entry name" value="RmlC-like_jellyroll"/>
</dbReference>
<dbReference type="STRING" id="67386.AQI95_03385"/>
<accession>A0A101PDP4</accession>
<name>A0A101PDP4_9ACTN</name>
<evidence type="ECO:0000313" key="2">
    <source>
        <dbReference type="EMBL" id="KUN09630.1"/>
    </source>
</evidence>
<feature type="domain" description="Cupin type-2" evidence="1">
    <location>
        <begin position="52"/>
        <end position="121"/>
    </location>
</feature>
<dbReference type="InterPro" id="IPR011051">
    <property type="entry name" value="RmlC_Cupin_sf"/>
</dbReference>
<dbReference type="OrthoDB" id="5243731at2"/>
<dbReference type="SUPFAM" id="SSF51182">
    <property type="entry name" value="RmlC-like cupins"/>
    <property type="match status" value="1"/>
</dbReference>
<proteinExistence type="predicted"/>
<gene>
    <name evidence="2" type="ORF">AQI95_03385</name>
</gene>